<evidence type="ECO:0000313" key="1">
    <source>
        <dbReference type="EMBL" id="MBF9233165.1"/>
    </source>
</evidence>
<accession>A0A931FN10</accession>
<proteinExistence type="predicted"/>
<dbReference type="RefSeq" id="WP_196271130.1">
    <property type="nucleotide sequence ID" value="NZ_JADQDO010000002.1"/>
</dbReference>
<evidence type="ECO:0000313" key="2">
    <source>
        <dbReference type="Proteomes" id="UP000599312"/>
    </source>
</evidence>
<organism evidence="1 2">
    <name type="scientific">Microvirga alba</name>
    <dbReference type="NCBI Taxonomy" id="2791025"/>
    <lineage>
        <taxon>Bacteria</taxon>
        <taxon>Pseudomonadati</taxon>
        <taxon>Pseudomonadota</taxon>
        <taxon>Alphaproteobacteria</taxon>
        <taxon>Hyphomicrobiales</taxon>
        <taxon>Methylobacteriaceae</taxon>
        <taxon>Microvirga</taxon>
    </lineage>
</organism>
<keyword evidence="2" id="KW-1185">Reference proteome</keyword>
<protein>
    <recommendedName>
        <fullName evidence="3">DUF1127 domain-containing protein</fullName>
    </recommendedName>
</protein>
<dbReference type="EMBL" id="JADQDO010000002">
    <property type="protein sequence ID" value="MBF9233165.1"/>
    <property type="molecule type" value="Genomic_DNA"/>
</dbReference>
<name>A0A931FN10_9HYPH</name>
<evidence type="ECO:0008006" key="3">
    <source>
        <dbReference type="Google" id="ProtNLM"/>
    </source>
</evidence>
<comment type="caution">
    <text evidence="1">The sequence shown here is derived from an EMBL/GenBank/DDBJ whole genome shotgun (WGS) entry which is preliminary data.</text>
</comment>
<sequence length="112" mass="12241">MALSTTASSPLAGALGTASFLGTTWQGLRHRWAIRRTRLAIAELSESQLREIGLAGDDPAPDRDAHQRYWRECLGFTAPRSRDIVPAVDARSSETTSGRIRLADGRLMEGFS</sequence>
<dbReference type="Proteomes" id="UP000599312">
    <property type="component" value="Unassembled WGS sequence"/>
</dbReference>
<gene>
    <name evidence="1" type="ORF">I2H38_07195</name>
</gene>
<dbReference type="AlphaFoldDB" id="A0A931FN10"/>
<reference evidence="1" key="1">
    <citation type="submission" date="2020-11" db="EMBL/GenBank/DDBJ databases">
        <authorList>
            <person name="Kim M.K."/>
        </authorList>
    </citation>
    <scope>NUCLEOTIDE SEQUENCE</scope>
    <source>
        <strain evidence="1">BT350</strain>
    </source>
</reference>